<evidence type="ECO:0000256" key="7">
    <source>
        <dbReference type="ARBA" id="ARBA00023242"/>
    </source>
</evidence>
<reference evidence="11 12" key="1">
    <citation type="submission" date="2016-03" db="EMBL/GenBank/DDBJ databases">
        <title>EvidentialGene: Evidence-directed Construction of Genes on Genomes.</title>
        <authorList>
            <person name="Gilbert D.G."/>
            <person name="Choi J.-H."/>
            <person name="Mockaitis K."/>
            <person name="Colbourne J."/>
            <person name="Pfrender M."/>
        </authorList>
    </citation>
    <scope>NUCLEOTIDE SEQUENCE [LARGE SCALE GENOMIC DNA]</scope>
    <source>
        <strain evidence="11 12">Xinb3</strain>
        <tissue evidence="11">Complete organism</tissue>
    </source>
</reference>
<protein>
    <recommendedName>
        <fullName evidence="10">BED-type domain-containing protein</fullName>
    </recommendedName>
</protein>
<evidence type="ECO:0000313" key="11">
    <source>
        <dbReference type="EMBL" id="KZS05635.1"/>
    </source>
</evidence>
<comment type="subcellular location">
    <subcellularLocation>
        <location evidence="1">Nucleus</location>
    </subcellularLocation>
</comment>
<keyword evidence="3 8" id="KW-0863">Zinc-finger</keyword>
<dbReference type="Proteomes" id="UP000076858">
    <property type="component" value="Unassembled WGS sequence"/>
</dbReference>
<evidence type="ECO:0000313" key="12">
    <source>
        <dbReference type="Proteomes" id="UP000076858"/>
    </source>
</evidence>
<keyword evidence="12" id="KW-1185">Reference proteome</keyword>
<organism evidence="11 12">
    <name type="scientific">Daphnia magna</name>
    <dbReference type="NCBI Taxonomy" id="35525"/>
    <lineage>
        <taxon>Eukaryota</taxon>
        <taxon>Metazoa</taxon>
        <taxon>Ecdysozoa</taxon>
        <taxon>Arthropoda</taxon>
        <taxon>Crustacea</taxon>
        <taxon>Branchiopoda</taxon>
        <taxon>Diplostraca</taxon>
        <taxon>Cladocera</taxon>
        <taxon>Anomopoda</taxon>
        <taxon>Daphniidae</taxon>
        <taxon>Daphnia</taxon>
    </lineage>
</organism>
<keyword evidence="4" id="KW-0862">Zinc</keyword>
<accession>A0A162DC65</accession>
<feature type="compositionally biased region" description="Low complexity" evidence="9">
    <location>
        <begin position="16"/>
        <end position="27"/>
    </location>
</feature>
<sequence length="567" mass="63867">MSKRKSTSNGEELSRKSQSSSNSSNSAGKKRSLPINLDSDETDDDDEIPSRSTEVTNQSSSAPAKDISQPDSVPSKKGKQFKKKSWIWKHATLIKVEGQPDKYSCMYCEKKFLRNGTGVISRHLKNKHNEKVKESKQCTLTSSAKLVAPFKFDSDTSHQLFLQFIVANNHSFSLGEEHAFRLFVASLQPLYRPLSRTSVKDKLMTTFIDARAKVTATLQEAKVALTTDLWTSPNKLAFMGITASYLTKAFKPIEVIIGFKQLLGEHSGMNIGDSFYDTIKLYDLQERMLSVTTDNASSNGCFIDHLVHLTRNNSRPFDKDMWVRCFAHVLNICVQKILEIISQLLQKLRDLVTSIRASPQRIQKFKKILKSFGLENEAYEPGEIAATNGAVITGDLLPILDVKTRWSSAYFFVKRGVKLRRPIDEIAKDVDLRKNELNRDEWSVLNQVLVLLEEFATITKYIEGSGYPTLSLVVPMYNRLLTILEDVSHHLHRSISHPLIVKGATAGLEKLSAYYDKASHIVMAATFMDPRLKMQYFIENGWSCGGESGDAFQPIEENLIANRVKPA</sequence>
<evidence type="ECO:0000256" key="9">
    <source>
        <dbReference type="SAM" id="MobiDB-lite"/>
    </source>
</evidence>
<keyword evidence="7" id="KW-0539">Nucleus</keyword>
<keyword evidence="2" id="KW-0479">Metal-binding</keyword>
<evidence type="ECO:0000259" key="10">
    <source>
        <dbReference type="PROSITE" id="PS50808"/>
    </source>
</evidence>
<dbReference type="GO" id="GO:0005634">
    <property type="term" value="C:nucleus"/>
    <property type="evidence" value="ECO:0007669"/>
    <property type="project" value="UniProtKB-SubCell"/>
</dbReference>
<comment type="caution">
    <text evidence="11">The sequence shown here is derived from an EMBL/GenBank/DDBJ whole genome shotgun (WGS) entry which is preliminary data.</text>
</comment>
<feature type="compositionally biased region" description="Acidic residues" evidence="9">
    <location>
        <begin position="38"/>
        <end position="47"/>
    </location>
</feature>
<dbReference type="PANTHER" id="PTHR46481">
    <property type="entry name" value="ZINC FINGER BED DOMAIN-CONTAINING PROTEIN 4"/>
    <property type="match status" value="1"/>
</dbReference>
<dbReference type="EMBL" id="LRGB01002886">
    <property type="protein sequence ID" value="KZS05635.1"/>
    <property type="molecule type" value="Genomic_DNA"/>
</dbReference>
<evidence type="ECO:0000256" key="2">
    <source>
        <dbReference type="ARBA" id="ARBA00022723"/>
    </source>
</evidence>
<evidence type="ECO:0000256" key="3">
    <source>
        <dbReference type="ARBA" id="ARBA00022771"/>
    </source>
</evidence>
<evidence type="ECO:0000256" key="5">
    <source>
        <dbReference type="ARBA" id="ARBA00023015"/>
    </source>
</evidence>
<evidence type="ECO:0000256" key="6">
    <source>
        <dbReference type="ARBA" id="ARBA00023163"/>
    </source>
</evidence>
<dbReference type="SUPFAM" id="SSF53098">
    <property type="entry name" value="Ribonuclease H-like"/>
    <property type="match status" value="1"/>
</dbReference>
<dbReference type="InterPro" id="IPR052035">
    <property type="entry name" value="ZnF_BED_domain_contain"/>
</dbReference>
<dbReference type="PANTHER" id="PTHR46481:SF10">
    <property type="entry name" value="ZINC FINGER BED DOMAIN-CONTAINING PROTEIN 39"/>
    <property type="match status" value="1"/>
</dbReference>
<feature type="compositionally biased region" description="Polar residues" evidence="9">
    <location>
        <begin position="50"/>
        <end position="62"/>
    </location>
</feature>
<dbReference type="InterPro" id="IPR003656">
    <property type="entry name" value="Znf_BED"/>
</dbReference>
<dbReference type="GO" id="GO:0008270">
    <property type="term" value="F:zinc ion binding"/>
    <property type="evidence" value="ECO:0007669"/>
    <property type="project" value="UniProtKB-KW"/>
</dbReference>
<dbReference type="GO" id="GO:0003677">
    <property type="term" value="F:DNA binding"/>
    <property type="evidence" value="ECO:0007669"/>
    <property type="project" value="InterPro"/>
</dbReference>
<dbReference type="Pfam" id="PF02892">
    <property type="entry name" value="zf-BED"/>
    <property type="match status" value="1"/>
</dbReference>
<evidence type="ECO:0000256" key="8">
    <source>
        <dbReference type="PROSITE-ProRule" id="PRU00027"/>
    </source>
</evidence>
<feature type="domain" description="BED-type" evidence="10">
    <location>
        <begin position="82"/>
        <end position="135"/>
    </location>
</feature>
<dbReference type="SMART" id="SM00614">
    <property type="entry name" value="ZnF_BED"/>
    <property type="match status" value="1"/>
</dbReference>
<dbReference type="PROSITE" id="PS50808">
    <property type="entry name" value="ZF_BED"/>
    <property type="match status" value="1"/>
</dbReference>
<keyword evidence="6" id="KW-0804">Transcription</keyword>
<gene>
    <name evidence="11" type="ORF">APZ42_031108</name>
</gene>
<evidence type="ECO:0000256" key="1">
    <source>
        <dbReference type="ARBA" id="ARBA00004123"/>
    </source>
</evidence>
<feature type="region of interest" description="Disordered" evidence="9">
    <location>
        <begin position="1"/>
        <end position="79"/>
    </location>
</feature>
<name>A0A162DC65_9CRUS</name>
<dbReference type="OrthoDB" id="6358396at2759"/>
<dbReference type="STRING" id="35525.A0A162DC65"/>
<proteinExistence type="predicted"/>
<dbReference type="InterPro" id="IPR012337">
    <property type="entry name" value="RNaseH-like_sf"/>
</dbReference>
<dbReference type="AlphaFoldDB" id="A0A162DC65"/>
<evidence type="ECO:0000256" key="4">
    <source>
        <dbReference type="ARBA" id="ARBA00022833"/>
    </source>
</evidence>
<keyword evidence="5" id="KW-0805">Transcription regulation</keyword>